<dbReference type="InterPro" id="IPR015422">
    <property type="entry name" value="PyrdxlP-dep_Trfase_small"/>
</dbReference>
<dbReference type="EC" id="2.5.1.-" evidence="3"/>
<comment type="function">
    <text evidence="3">Catalyzes the formation of L-homocysteine from O-succinyl-L-homoserine (OSHS) and hydrogen sulfide.</text>
</comment>
<comment type="cofactor">
    <cofactor evidence="1 3 5">
        <name>pyridoxal 5'-phosphate</name>
        <dbReference type="ChEBI" id="CHEBI:597326"/>
    </cofactor>
</comment>
<dbReference type="HAMAP" id="MF_02056">
    <property type="entry name" value="MetZ"/>
    <property type="match status" value="1"/>
</dbReference>
<name>A0A3N1Y5Y9_9GAMM</name>
<dbReference type="Gene3D" id="3.90.1150.10">
    <property type="entry name" value="Aspartate Aminotransferase, domain 1"/>
    <property type="match status" value="1"/>
</dbReference>
<dbReference type="PROSITE" id="PS00868">
    <property type="entry name" value="CYS_MET_METAB_PP"/>
    <property type="match status" value="1"/>
</dbReference>
<comment type="caution">
    <text evidence="6">The sequence shown here is derived from an EMBL/GenBank/DDBJ whole genome shotgun (WGS) entry which is preliminary data.</text>
</comment>
<protein>
    <recommendedName>
        <fullName evidence="3">O-succinylhomoserine sulfhydrylase</fullName>
        <shortName evidence="3">OSH sulfhydrylase</shortName>
        <shortName evidence="3">OSHS sulfhydrylase</shortName>
        <ecNumber evidence="3">2.5.1.-</ecNumber>
    </recommendedName>
</protein>
<dbReference type="FunFam" id="3.40.640.10:FF:000046">
    <property type="entry name" value="Cystathionine gamma-lyase"/>
    <property type="match status" value="1"/>
</dbReference>
<dbReference type="OrthoDB" id="9805807at2"/>
<reference evidence="6 7" key="1">
    <citation type="submission" date="2018-11" db="EMBL/GenBank/DDBJ databases">
        <title>Genomic Encyclopedia of Type Strains, Phase IV (KMG-IV): sequencing the most valuable type-strain genomes for metagenomic binning, comparative biology and taxonomic classification.</title>
        <authorList>
            <person name="Goeker M."/>
        </authorList>
    </citation>
    <scope>NUCLEOTIDE SEQUENCE [LARGE SCALE GENOMIC DNA]</scope>
    <source>
        <strain evidence="6 7">DSM 100275</strain>
    </source>
</reference>
<dbReference type="InterPro" id="IPR054542">
    <property type="entry name" value="Cys_met_metab_PP"/>
</dbReference>
<dbReference type="SUPFAM" id="SSF53383">
    <property type="entry name" value="PLP-dependent transferases"/>
    <property type="match status" value="1"/>
</dbReference>
<comment type="pathway">
    <text evidence="3">Amino-acid biosynthesis; L-methionine biosynthesis via de novo pathway; L-homocysteine from O-succinyl-L-homoserine: step 1/1.</text>
</comment>
<dbReference type="Pfam" id="PF01053">
    <property type="entry name" value="Cys_Met_Meta_PP"/>
    <property type="match status" value="1"/>
</dbReference>
<evidence type="ECO:0000313" key="6">
    <source>
        <dbReference type="EMBL" id="ROR32717.1"/>
    </source>
</evidence>
<dbReference type="GO" id="GO:0016846">
    <property type="term" value="F:carbon-sulfur lyase activity"/>
    <property type="evidence" value="ECO:0007669"/>
    <property type="project" value="TreeGrafter"/>
</dbReference>
<dbReference type="PANTHER" id="PTHR11808">
    <property type="entry name" value="TRANS-SULFURATION ENZYME FAMILY MEMBER"/>
    <property type="match status" value="1"/>
</dbReference>
<evidence type="ECO:0000256" key="5">
    <source>
        <dbReference type="RuleBase" id="RU362118"/>
    </source>
</evidence>
<dbReference type="Gene3D" id="3.40.640.10">
    <property type="entry name" value="Type I PLP-dependent aspartate aminotransferase-like (Major domain)"/>
    <property type="match status" value="1"/>
</dbReference>
<feature type="modified residue" description="N6-(pyridoxal phosphate)lysine" evidence="3 4">
    <location>
        <position position="210"/>
    </location>
</feature>
<evidence type="ECO:0000256" key="3">
    <source>
        <dbReference type="HAMAP-Rule" id="MF_02056"/>
    </source>
</evidence>
<dbReference type="InterPro" id="IPR015421">
    <property type="entry name" value="PyrdxlP-dep_Trfase_major"/>
</dbReference>
<dbReference type="EMBL" id="RJVI01000002">
    <property type="protein sequence ID" value="ROR32717.1"/>
    <property type="molecule type" value="Genomic_DNA"/>
</dbReference>
<gene>
    <name evidence="3" type="primary">metZ</name>
    <name evidence="6" type="ORF">EDC57_1928</name>
</gene>
<dbReference type="GO" id="GO:0019346">
    <property type="term" value="P:transsulfuration"/>
    <property type="evidence" value="ECO:0007669"/>
    <property type="project" value="InterPro"/>
</dbReference>
<keyword evidence="3" id="KW-0028">Amino-acid biosynthesis</keyword>
<dbReference type="FunFam" id="3.90.1150.10:FF:000033">
    <property type="entry name" value="Cystathionine gamma-synthase"/>
    <property type="match status" value="1"/>
</dbReference>
<dbReference type="AlphaFoldDB" id="A0A3N1Y5Y9"/>
<keyword evidence="3" id="KW-0808">Transferase</keyword>
<dbReference type="GO" id="GO:0071266">
    <property type="term" value="P:'de novo' L-methionine biosynthetic process"/>
    <property type="evidence" value="ECO:0007669"/>
    <property type="project" value="UniProtKB-UniRule"/>
</dbReference>
<dbReference type="CDD" id="cd00614">
    <property type="entry name" value="CGS_like"/>
    <property type="match status" value="1"/>
</dbReference>
<evidence type="ECO:0000256" key="1">
    <source>
        <dbReference type="ARBA" id="ARBA00001933"/>
    </source>
</evidence>
<dbReference type="PIRSF" id="PIRSF001434">
    <property type="entry name" value="CGS"/>
    <property type="match status" value="1"/>
</dbReference>
<comment type="similarity">
    <text evidence="3">Belongs to the trans-sulfuration enzymes family. MetZ subfamily.</text>
</comment>
<evidence type="ECO:0000313" key="7">
    <source>
        <dbReference type="Proteomes" id="UP000276634"/>
    </source>
</evidence>
<keyword evidence="2 3" id="KW-0663">Pyridoxal phosphate</keyword>
<dbReference type="UniPathway" id="UPA00051">
    <property type="reaction ID" value="UER00449"/>
</dbReference>
<dbReference type="PANTHER" id="PTHR11808:SF80">
    <property type="entry name" value="CYSTATHIONINE GAMMA-LYASE"/>
    <property type="match status" value="1"/>
</dbReference>
<dbReference type="NCBIfam" id="TIGR01325">
    <property type="entry name" value="O_suc_HS_sulf"/>
    <property type="match status" value="1"/>
</dbReference>
<proteinExistence type="inferred from homology"/>
<dbReference type="InterPro" id="IPR015424">
    <property type="entry name" value="PyrdxlP-dep_Trfase"/>
</dbReference>
<dbReference type="Proteomes" id="UP000276634">
    <property type="component" value="Unassembled WGS sequence"/>
</dbReference>
<comment type="catalytic activity">
    <reaction evidence="3">
        <text>O-succinyl-L-homoserine + hydrogen sulfide = L-homocysteine + succinate</text>
        <dbReference type="Rhea" id="RHEA:27826"/>
        <dbReference type="ChEBI" id="CHEBI:29919"/>
        <dbReference type="ChEBI" id="CHEBI:30031"/>
        <dbReference type="ChEBI" id="CHEBI:57661"/>
        <dbReference type="ChEBI" id="CHEBI:58199"/>
    </reaction>
</comment>
<evidence type="ECO:0000256" key="2">
    <source>
        <dbReference type="ARBA" id="ARBA00022898"/>
    </source>
</evidence>
<dbReference type="GO" id="GO:0005737">
    <property type="term" value="C:cytoplasm"/>
    <property type="evidence" value="ECO:0007669"/>
    <property type="project" value="TreeGrafter"/>
</dbReference>
<dbReference type="GO" id="GO:0030170">
    <property type="term" value="F:pyridoxal phosphate binding"/>
    <property type="evidence" value="ECO:0007669"/>
    <property type="project" value="UniProtKB-UniRule"/>
</dbReference>
<comment type="subunit">
    <text evidence="3">Homotetramer.</text>
</comment>
<sequence length="398" mass="41947">MDDILEHAGFATRAVRAGHRRSGEGEQAEPIFTSSSFCFASAAEAAARFAGEAPGNVYSRFTNPTVRAFEERLAALEGGERALATASGMAAILSVCMALLRAGDHVLAARGLFGTTTSLLANYLVRFGVAVDFVPVTDPSAWAAAMRPQTRLLLVETPTNPLLEIADIAALAAIAHAHGALLVVDNVLATPALQRPLALGADLVVHSATKYLDGQGRCVGGAVVGPEALVGKEIFGFLRTAGPAMSPFNAWVFLKGLETLSLRMQAHSAAAARIAAWLRRRPEVRRVFYPGLEEHPGHALAARQMRAFGGIVSFEVEGGREAAWRLIDATRLLSITANLGDAKSTITHPASTTHGRLSPEQRAEAGITEGLIRISVGLEDPADIEADLARGLAAARGR</sequence>
<dbReference type="GO" id="GO:0016765">
    <property type="term" value="F:transferase activity, transferring alkyl or aryl (other than methyl) groups"/>
    <property type="evidence" value="ECO:0007669"/>
    <property type="project" value="UniProtKB-UniRule"/>
</dbReference>
<dbReference type="NCBIfam" id="NF006003">
    <property type="entry name" value="PRK08133.1"/>
    <property type="match status" value="1"/>
</dbReference>
<keyword evidence="7" id="KW-1185">Reference proteome</keyword>
<accession>A0A3N1Y5Y9</accession>
<evidence type="ECO:0000256" key="4">
    <source>
        <dbReference type="PIRSR" id="PIRSR001434-2"/>
    </source>
</evidence>
<organism evidence="6 7">
    <name type="scientific">Inmirania thermothiophila</name>
    <dbReference type="NCBI Taxonomy" id="1750597"/>
    <lineage>
        <taxon>Bacteria</taxon>
        <taxon>Pseudomonadati</taxon>
        <taxon>Pseudomonadota</taxon>
        <taxon>Gammaproteobacteria</taxon>
        <taxon>Chromatiales</taxon>
        <taxon>Ectothiorhodospiraceae</taxon>
        <taxon>Inmirania</taxon>
    </lineage>
</organism>
<dbReference type="RefSeq" id="WP_123401622.1">
    <property type="nucleotide sequence ID" value="NZ_RJVI01000002.1"/>
</dbReference>
<dbReference type="GO" id="GO:0071268">
    <property type="term" value="P:homocysteine biosynthetic process"/>
    <property type="evidence" value="ECO:0007669"/>
    <property type="project" value="InterPro"/>
</dbReference>
<dbReference type="InterPro" id="IPR006234">
    <property type="entry name" value="O-succ-hSer_sulfhydrylase"/>
</dbReference>
<keyword evidence="3" id="KW-0486">Methionine biosynthesis</keyword>
<dbReference type="InterPro" id="IPR000277">
    <property type="entry name" value="Cys/Met-Metab_PyrdxlP-dep_enz"/>
</dbReference>